<dbReference type="AlphaFoldDB" id="X1QYD9"/>
<dbReference type="SUPFAM" id="SSF63829">
    <property type="entry name" value="Calcium-dependent phosphotriesterase"/>
    <property type="match status" value="1"/>
</dbReference>
<dbReference type="EMBL" id="BARW01014149">
    <property type="protein sequence ID" value="GAI73552.1"/>
    <property type="molecule type" value="Genomic_DNA"/>
</dbReference>
<comment type="caution">
    <text evidence="1">The sequence shown here is derived from an EMBL/GenBank/DDBJ whole genome shotgun (WGS) entry which is preliminary data.</text>
</comment>
<reference evidence="1" key="1">
    <citation type="journal article" date="2014" name="Front. Microbiol.">
        <title>High frequency of phylogenetically diverse reductive dehalogenase-homologous genes in deep subseafloor sedimentary metagenomes.</title>
        <authorList>
            <person name="Kawai M."/>
            <person name="Futagami T."/>
            <person name="Toyoda A."/>
            <person name="Takaki Y."/>
            <person name="Nishi S."/>
            <person name="Hori S."/>
            <person name="Arai W."/>
            <person name="Tsubouchi T."/>
            <person name="Morono Y."/>
            <person name="Uchiyama I."/>
            <person name="Ito T."/>
            <person name="Fujiyama A."/>
            <person name="Inagaki F."/>
            <person name="Takami H."/>
        </authorList>
    </citation>
    <scope>NUCLEOTIDE SEQUENCE</scope>
    <source>
        <strain evidence="1">Expedition CK06-06</strain>
    </source>
</reference>
<gene>
    <name evidence="1" type="ORF">S12H4_25333</name>
</gene>
<sequence length="75" mass="8287">MKKFILPLILTLILIFGVNCFATAWDIGTASYDEVFKAIGTEEIDPYGLAFSSDGSKMYIVGYNADTVYQYALST</sequence>
<proteinExistence type="predicted"/>
<feature type="non-terminal residue" evidence="1">
    <location>
        <position position="75"/>
    </location>
</feature>
<name>X1QYD9_9ZZZZ</name>
<protein>
    <recommendedName>
        <fullName evidence="2">SMP-30/Gluconolactonase/LRE-like region domain-containing protein</fullName>
    </recommendedName>
</protein>
<organism evidence="1">
    <name type="scientific">marine sediment metagenome</name>
    <dbReference type="NCBI Taxonomy" id="412755"/>
    <lineage>
        <taxon>unclassified sequences</taxon>
        <taxon>metagenomes</taxon>
        <taxon>ecological metagenomes</taxon>
    </lineage>
</organism>
<evidence type="ECO:0008006" key="2">
    <source>
        <dbReference type="Google" id="ProtNLM"/>
    </source>
</evidence>
<evidence type="ECO:0000313" key="1">
    <source>
        <dbReference type="EMBL" id="GAI73552.1"/>
    </source>
</evidence>
<accession>X1QYD9</accession>